<dbReference type="Gene3D" id="3.20.20.120">
    <property type="entry name" value="Enolase-like C-terminal domain"/>
    <property type="match status" value="1"/>
</dbReference>
<evidence type="ECO:0000259" key="4">
    <source>
        <dbReference type="SMART" id="SM00922"/>
    </source>
</evidence>
<feature type="domain" description="Mandelate racemase/muconate lactonizing enzyme C-terminal" evidence="4">
    <location>
        <begin position="148"/>
        <end position="243"/>
    </location>
</feature>
<dbReference type="InterPro" id="IPR018110">
    <property type="entry name" value="Mandel_Rmase/mucon_lact_enz_CS"/>
</dbReference>
<dbReference type="AlphaFoldDB" id="A0A9W6VLS5"/>
<accession>A0A9W6VLS5</accession>
<dbReference type="InterPro" id="IPR013342">
    <property type="entry name" value="Mandelate_racemase_C"/>
</dbReference>
<evidence type="ECO:0000313" key="6">
    <source>
        <dbReference type="Proteomes" id="UP001165135"/>
    </source>
</evidence>
<dbReference type="Pfam" id="PF02746">
    <property type="entry name" value="MR_MLE_N"/>
    <property type="match status" value="1"/>
</dbReference>
<dbReference type="SUPFAM" id="SSF51604">
    <property type="entry name" value="Enolase C-terminal domain-like"/>
    <property type="match status" value="1"/>
</dbReference>
<comment type="similarity">
    <text evidence="1">Belongs to the mandelate racemase/muconate lactonizing enzyme family.</text>
</comment>
<keyword evidence="2" id="KW-0479">Metal-binding</keyword>
<dbReference type="PANTHER" id="PTHR48073">
    <property type="entry name" value="O-SUCCINYLBENZOATE SYNTHASE-RELATED"/>
    <property type="match status" value="1"/>
</dbReference>
<name>A0A9W6VLS5_9ACTN</name>
<dbReference type="GO" id="GO:0016854">
    <property type="term" value="F:racemase and epimerase activity"/>
    <property type="evidence" value="ECO:0007669"/>
    <property type="project" value="UniProtKB-ARBA"/>
</dbReference>
<dbReference type="Pfam" id="PF13378">
    <property type="entry name" value="MR_MLE_C"/>
    <property type="match status" value="1"/>
</dbReference>
<dbReference type="GO" id="GO:0046872">
    <property type="term" value="F:metal ion binding"/>
    <property type="evidence" value="ECO:0007669"/>
    <property type="project" value="UniProtKB-KW"/>
</dbReference>
<dbReference type="InterPro" id="IPR013341">
    <property type="entry name" value="Mandelate_racemase_N_dom"/>
</dbReference>
<dbReference type="Gene3D" id="3.30.390.10">
    <property type="entry name" value="Enolase-like, N-terminal domain"/>
    <property type="match status" value="1"/>
</dbReference>
<dbReference type="SFLD" id="SFLDG00180">
    <property type="entry name" value="muconate_cycloisomerase"/>
    <property type="match status" value="1"/>
</dbReference>
<dbReference type="SUPFAM" id="SSF54826">
    <property type="entry name" value="Enolase N-terminal domain-like"/>
    <property type="match status" value="1"/>
</dbReference>
<evidence type="ECO:0000256" key="3">
    <source>
        <dbReference type="ARBA" id="ARBA00023235"/>
    </source>
</evidence>
<dbReference type="Proteomes" id="UP001165135">
    <property type="component" value="Unassembled WGS sequence"/>
</dbReference>
<dbReference type="InterPro" id="IPR029017">
    <property type="entry name" value="Enolase-like_N"/>
</dbReference>
<dbReference type="RefSeq" id="WP_285616669.1">
    <property type="nucleotide sequence ID" value="NZ_BSTJ01000001.1"/>
</dbReference>
<proteinExistence type="inferred from homology"/>
<dbReference type="SMART" id="SM00922">
    <property type="entry name" value="MR_MLE"/>
    <property type="match status" value="1"/>
</dbReference>
<dbReference type="EMBL" id="BSTJ01000001">
    <property type="protein sequence ID" value="GLY71752.1"/>
    <property type="molecule type" value="Genomic_DNA"/>
</dbReference>
<dbReference type="InterPro" id="IPR029065">
    <property type="entry name" value="Enolase_C-like"/>
</dbReference>
<dbReference type="SFLD" id="SFLDS00001">
    <property type="entry name" value="Enolase"/>
    <property type="match status" value="1"/>
</dbReference>
<dbReference type="GO" id="GO:0009063">
    <property type="term" value="P:amino acid catabolic process"/>
    <property type="evidence" value="ECO:0007669"/>
    <property type="project" value="InterPro"/>
</dbReference>
<sequence length="370" mass="37615">MSVTTARIDAVQTVAVSLAAHPELVVHGAKGAHDRSDFLLVRVVTDTGVVGYGEVSATPLWSGEDGASAEHFIRTVLAGALIGQPLTPVGRLESSMDRVLAGNPFTKAGVSIALWDAYARALDVPLAVALGGPYRTSVPIKLSLSGDGAGLERAYRAARAAGFSAFKVKVGLGVAGDIDRVAAARALVGEDTLLGVDANGGWTRTQAAAAAVAMSRSGIAFLEQPVAPGDLRGLGDLRGAGMPVVADESVFGTDDLVRVVRADAADVVSVYVGKSGGPGRAAQMGRLAGAFGVDTLIGSNGELGIGAAAQLHVACALPALSAIPSDIIGAFYYTEDILAEPLDSDGRTVRLGDAPGLGVQPRPEITEGFR</sequence>
<dbReference type="InterPro" id="IPR036849">
    <property type="entry name" value="Enolase-like_C_sf"/>
</dbReference>
<evidence type="ECO:0000256" key="2">
    <source>
        <dbReference type="ARBA" id="ARBA00022723"/>
    </source>
</evidence>
<organism evidence="5 6">
    <name type="scientific">Actinoallomurus iriomotensis</name>
    <dbReference type="NCBI Taxonomy" id="478107"/>
    <lineage>
        <taxon>Bacteria</taxon>
        <taxon>Bacillati</taxon>
        <taxon>Actinomycetota</taxon>
        <taxon>Actinomycetes</taxon>
        <taxon>Streptosporangiales</taxon>
        <taxon>Thermomonosporaceae</taxon>
        <taxon>Actinoallomurus</taxon>
    </lineage>
</organism>
<protein>
    <submittedName>
        <fullName evidence="5">Dipeptide epimerase</fullName>
    </submittedName>
</protein>
<evidence type="ECO:0000313" key="5">
    <source>
        <dbReference type="EMBL" id="GLY71752.1"/>
    </source>
</evidence>
<reference evidence="5" key="1">
    <citation type="submission" date="2023-03" db="EMBL/GenBank/DDBJ databases">
        <title>Actinoallomurus iriomotensis NBRC 103681.</title>
        <authorList>
            <person name="Ichikawa N."/>
            <person name="Sato H."/>
            <person name="Tonouchi N."/>
        </authorList>
    </citation>
    <scope>NUCLEOTIDE SEQUENCE</scope>
    <source>
        <strain evidence="5">NBRC 103681</strain>
    </source>
</reference>
<evidence type="ECO:0000256" key="1">
    <source>
        <dbReference type="ARBA" id="ARBA00008031"/>
    </source>
</evidence>
<dbReference type="PROSITE" id="PS00909">
    <property type="entry name" value="MR_MLE_2"/>
    <property type="match status" value="1"/>
</dbReference>
<gene>
    <name evidence="5" type="ORF">Airi01_000190</name>
</gene>
<comment type="caution">
    <text evidence="5">The sequence shown here is derived from an EMBL/GenBank/DDBJ whole genome shotgun (WGS) entry which is preliminary data.</text>
</comment>
<keyword evidence="3" id="KW-0413">Isomerase</keyword>
<dbReference type="PANTHER" id="PTHR48073:SF2">
    <property type="entry name" value="O-SUCCINYLBENZOATE SYNTHASE"/>
    <property type="match status" value="1"/>
</dbReference>